<protein>
    <submittedName>
        <fullName evidence="2">Uncharacterized protein</fullName>
    </submittedName>
</protein>
<accession>A0AAV7Q6H3</accession>
<evidence type="ECO:0000313" key="2">
    <source>
        <dbReference type="EMBL" id="KAJ1134792.1"/>
    </source>
</evidence>
<sequence>MASDPLSSVRASTFNTIIKLDQKLKAIAATRQYLSTKVDAVAIELGPLRANQQTLTSRVNQMENEITELQLTVHDLEGQIPSITSKVCEPEPRTEDSEARSCCNNLGIVGFPEGAEGNDPTQFF</sequence>
<dbReference type="AlphaFoldDB" id="A0AAV7Q6H3"/>
<reference evidence="2" key="1">
    <citation type="journal article" date="2022" name="bioRxiv">
        <title>Sequencing and chromosome-scale assembly of the giantPleurodeles waltlgenome.</title>
        <authorList>
            <person name="Brown T."/>
            <person name="Elewa A."/>
            <person name="Iarovenko S."/>
            <person name="Subramanian E."/>
            <person name="Araus A.J."/>
            <person name="Petzold A."/>
            <person name="Susuki M."/>
            <person name="Suzuki K.-i.T."/>
            <person name="Hayashi T."/>
            <person name="Toyoda A."/>
            <person name="Oliveira C."/>
            <person name="Osipova E."/>
            <person name="Leigh N.D."/>
            <person name="Simon A."/>
            <person name="Yun M.H."/>
        </authorList>
    </citation>
    <scope>NUCLEOTIDE SEQUENCE</scope>
    <source>
        <strain evidence="2">20211129_DDA</strain>
        <tissue evidence="2">Liver</tissue>
    </source>
</reference>
<dbReference type="Gene3D" id="1.20.5.340">
    <property type="match status" value="1"/>
</dbReference>
<proteinExistence type="predicted"/>
<organism evidence="2 3">
    <name type="scientific">Pleurodeles waltl</name>
    <name type="common">Iberian ribbed newt</name>
    <dbReference type="NCBI Taxonomy" id="8319"/>
    <lineage>
        <taxon>Eukaryota</taxon>
        <taxon>Metazoa</taxon>
        <taxon>Chordata</taxon>
        <taxon>Craniata</taxon>
        <taxon>Vertebrata</taxon>
        <taxon>Euteleostomi</taxon>
        <taxon>Amphibia</taxon>
        <taxon>Batrachia</taxon>
        <taxon>Caudata</taxon>
        <taxon>Salamandroidea</taxon>
        <taxon>Salamandridae</taxon>
        <taxon>Pleurodelinae</taxon>
        <taxon>Pleurodeles</taxon>
    </lineage>
</organism>
<keyword evidence="3" id="KW-1185">Reference proteome</keyword>
<feature type="coiled-coil region" evidence="1">
    <location>
        <begin position="52"/>
        <end position="79"/>
    </location>
</feature>
<evidence type="ECO:0000313" key="3">
    <source>
        <dbReference type="Proteomes" id="UP001066276"/>
    </source>
</evidence>
<evidence type="ECO:0000256" key="1">
    <source>
        <dbReference type="SAM" id="Coils"/>
    </source>
</evidence>
<comment type="caution">
    <text evidence="2">The sequence shown here is derived from an EMBL/GenBank/DDBJ whole genome shotgun (WGS) entry which is preliminary data.</text>
</comment>
<name>A0AAV7Q6H3_PLEWA</name>
<gene>
    <name evidence="2" type="ORF">NDU88_001238</name>
</gene>
<dbReference type="EMBL" id="JANPWB010000010">
    <property type="protein sequence ID" value="KAJ1134792.1"/>
    <property type="molecule type" value="Genomic_DNA"/>
</dbReference>
<keyword evidence="1" id="KW-0175">Coiled coil</keyword>
<dbReference type="Proteomes" id="UP001066276">
    <property type="component" value="Chromosome 6"/>
</dbReference>